<keyword evidence="1" id="KW-0472">Membrane</keyword>
<keyword evidence="3" id="KW-1185">Reference proteome</keyword>
<gene>
    <name evidence="2" type="ORF">BTO14_01520</name>
</gene>
<evidence type="ECO:0000313" key="3">
    <source>
        <dbReference type="Proteomes" id="UP000247345"/>
    </source>
</evidence>
<accession>A0A2P6CAQ5</accession>
<dbReference type="EMBL" id="MSCK01000001">
    <property type="protein sequence ID" value="PQJ72007.1"/>
    <property type="molecule type" value="Genomic_DNA"/>
</dbReference>
<comment type="caution">
    <text evidence="2">The sequence shown here is derived from an EMBL/GenBank/DDBJ whole genome shotgun (WGS) entry which is preliminary data.</text>
</comment>
<feature type="transmembrane region" description="Helical" evidence="1">
    <location>
        <begin position="73"/>
        <end position="97"/>
    </location>
</feature>
<proteinExistence type="predicted"/>
<keyword evidence="1" id="KW-1133">Transmembrane helix</keyword>
<sequence length="102" mass="11538">MANKRIIKCPNCGVFNTNKEYCTNCNTLISHQKKVAIKAKAVKQQQVDKAIFEKENPNLAERLKNHHFWLYKIVGWLLYSAIMVVSIIGTGLAWFIAMVAAG</sequence>
<reference evidence="2 3" key="1">
    <citation type="submission" date="2016-12" db="EMBL/GenBank/DDBJ databases">
        <title>Trade-off between light-utilization and light-protection in marine flavobacteria.</title>
        <authorList>
            <person name="Kumagai Y."/>
            <person name="Yoshizawa S."/>
            <person name="Kogure K."/>
            <person name="Iwasaki W."/>
        </authorList>
    </citation>
    <scope>NUCLEOTIDE SEQUENCE [LARGE SCALE GENOMIC DNA]</scope>
    <source>
        <strain evidence="2 3">KCTC 12100</strain>
    </source>
</reference>
<dbReference type="RefSeq" id="WP_105047664.1">
    <property type="nucleotide sequence ID" value="NZ_CP150661.1"/>
</dbReference>
<dbReference type="Proteomes" id="UP000247345">
    <property type="component" value="Unassembled WGS sequence"/>
</dbReference>
<protein>
    <submittedName>
        <fullName evidence="2">Uncharacterized protein</fullName>
    </submittedName>
</protein>
<dbReference type="AlphaFoldDB" id="A0A2P6CAQ5"/>
<evidence type="ECO:0000256" key="1">
    <source>
        <dbReference type="SAM" id="Phobius"/>
    </source>
</evidence>
<name>A0A2P6CAQ5_9FLAO</name>
<dbReference type="OrthoDB" id="1144727at2"/>
<keyword evidence="1" id="KW-0812">Transmembrane</keyword>
<organism evidence="2 3">
    <name type="scientific">Polaribacter butkevichii</name>
    <dbReference type="NCBI Taxonomy" id="218490"/>
    <lineage>
        <taxon>Bacteria</taxon>
        <taxon>Pseudomonadati</taxon>
        <taxon>Bacteroidota</taxon>
        <taxon>Flavobacteriia</taxon>
        <taxon>Flavobacteriales</taxon>
        <taxon>Flavobacteriaceae</taxon>
    </lineage>
</organism>
<evidence type="ECO:0000313" key="2">
    <source>
        <dbReference type="EMBL" id="PQJ72007.1"/>
    </source>
</evidence>